<dbReference type="MEROPS" id="M48.021"/>
<protein>
    <recommendedName>
        <fullName evidence="8">Peptidase M48 domain-containing protein</fullName>
    </recommendedName>
</protein>
<dbReference type="RefSeq" id="XP_005538999.1">
    <property type="nucleotide sequence ID" value="XM_005538942.1"/>
</dbReference>
<dbReference type="GO" id="GO:0004222">
    <property type="term" value="F:metalloendopeptidase activity"/>
    <property type="evidence" value="ECO:0007669"/>
    <property type="project" value="InterPro"/>
</dbReference>
<evidence type="ECO:0000256" key="4">
    <source>
        <dbReference type="ARBA" id="ARBA00022833"/>
    </source>
</evidence>
<proteinExistence type="inferred from homology"/>
<dbReference type="AlphaFoldDB" id="M1VM46"/>
<evidence type="ECO:0000259" key="8">
    <source>
        <dbReference type="Pfam" id="PF01435"/>
    </source>
</evidence>
<evidence type="ECO:0000313" key="10">
    <source>
        <dbReference type="Proteomes" id="UP000007014"/>
    </source>
</evidence>
<dbReference type="Gene3D" id="3.30.2010.10">
    <property type="entry name" value="Metalloproteases ('zincins'), catalytic domain"/>
    <property type="match status" value="1"/>
</dbReference>
<dbReference type="FunFam" id="3.30.2010.10:FF:000007">
    <property type="entry name" value="Peptidase M48 family protein"/>
    <property type="match status" value="1"/>
</dbReference>
<evidence type="ECO:0000256" key="3">
    <source>
        <dbReference type="ARBA" id="ARBA00022801"/>
    </source>
</evidence>
<evidence type="ECO:0000313" key="9">
    <source>
        <dbReference type="EMBL" id="BAM82963.1"/>
    </source>
</evidence>
<dbReference type="EMBL" id="AP006501">
    <property type="protein sequence ID" value="BAM82963.1"/>
    <property type="molecule type" value="Genomic_DNA"/>
</dbReference>
<gene>
    <name evidence="9" type="ORF">CYME_CMS394C</name>
</gene>
<dbReference type="OMA" id="PNAMCIG"/>
<dbReference type="OrthoDB" id="272500at2759"/>
<keyword evidence="10" id="KW-1185">Reference proteome</keyword>
<dbReference type="KEGG" id="cme:CYME_CMS394C"/>
<keyword evidence="2" id="KW-0479">Metal-binding</keyword>
<dbReference type="STRING" id="280699.M1VM46"/>
<dbReference type="InterPro" id="IPR001915">
    <property type="entry name" value="Peptidase_M48"/>
</dbReference>
<name>M1VM46_CYAM1</name>
<evidence type="ECO:0000256" key="6">
    <source>
        <dbReference type="RuleBase" id="RU003983"/>
    </source>
</evidence>
<dbReference type="HOGENOM" id="CLU_052979_1_0_1"/>
<evidence type="ECO:0000256" key="1">
    <source>
        <dbReference type="ARBA" id="ARBA00022670"/>
    </source>
</evidence>
<organism evidence="9 10">
    <name type="scientific">Cyanidioschyzon merolae (strain NIES-3377 / 10D)</name>
    <name type="common">Unicellular red alga</name>
    <dbReference type="NCBI Taxonomy" id="280699"/>
    <lineage>
        <taxon>Eukaryota</taxon>
        <taxon>Rhodophyta</taxon>
        <taxon>Bangiophyceae</taxon>
        <taxon>Cyanidiales</taxon>
        <taxon>Cyanidiaceae</taxon>
        <taxon>Cyanidioschyzon</taxon>
    </lineage>
</organism>
<dbReference type="Gramene" id="CMS394CT">
    <property type="protein sequence ID" value="CMS394CT"/>
    <property type="gene ID" value="CMS394C"/>
</dbReference>
<dbReference type="Pfam" id="PF01435">
    <property type="entry name" value="Peptidase_M48"/>
    <property type="match status" value="1"/>
</dbReference>
<comment type="similarity">
    <text evidence="6">Belongs to the peptidase M48 family.</text>
</comment>
<accession>M1VM46</accession>
<dbReference type="GO" id="GO:0046872">
    <property type="term" value="F:metal ion binding"/>
    <property type="evidence" value="ECO:0007669"/>
    <property type="project" value="UniProtKB-KW"/>
</dbReference>
<dbReference type="GO" id="GO:0006508">
    <property type="term" value="P:proteolysis"/>
    <property type="evidence" value="ECO:0007669"/>
    <property type="project" value="UniProtKB-KW"/>
</dbReference>
<evidence type="ECO:0000256" key="7">
    <source>
        <dbReference type="SAM" id="MobiDB-lite"/>
    </source>
</evidence>
<keyword evidence="4 6" id="KW-0862">Zinc</keyword>
<keyword evidence="5 6" id="KW-0482">Metalloprotease</keyword>
<dbReference type="CDD" id="cd07325">
    <property type="entry name" value="M48_Ste24p_like"/>
    <property type="match status" value="1"/>
</dbReference>
<feature type="compositionally biased region" description="Basic and acidic residues" evidence="7">
    <location>
        <begin position="364"/>
        <end position="384"/>
    </location>
</feature>
<keyword evidence="1 6" id="KW-0645">Protease</keyword>
<dbReference type="PANTHER" id="PTHR10120">
    <property type="entry name" value="CAAX PRENYL PROTEASE 1"/>
    <property type="match status" value="1"/>
</dbReference>
<evidence type="ECO:0000256" key="5">
    <source>
        <dbReference type="ARBA" id="ARBA00023049"/>
    </source>
</evidence>
<dbReference type="GeneID" id="16997392"/>
<dbReference type="Proteomes" id="UP000007014">
    <property type="component" value="Chromosome 19"/>
</dbReference>
<dbReference type="eggNOG" id="ENOG502QUG6">
    <property type="taxonomic scope" value="Eukaryota"/>
</dbReference>
<feature type="domain" description="Peptidase M48" evidence="8">
    <location>
        <begin position="174"/>
        <end position="347"/>
    </location>
</feature>
<feature type="region of interest" description="Disordered" evidence="7">
    <location>
        <begin position="359"/>
        <end position="384"/>
    </location>
</feature>
<evidence type="ECO:0000256" key="2">
    <source>
        <dbReference type="ARBA" id="ARBA00022723"/>
    </source>
</evidence>
<comment type="cofactor">
    <cofactor evidence="6">
        <name>Zn(2+)</name>
        <dbReference type="ChEBI" id="CHEBI:29105"/>
    </cofactor>
    <text evidence="6">Binds 1 zinc ion per subunit.</text>
</comment>
<sequence>MVHSRLCGCSEQRLYLAFASLGVRSHSSLRTVAAGTRPQYQPIPSSRPAWRLSKLACRRYSVTHSGCASRLGTRCCAVVRQEAASQRAVLVGLEAADFRHPLDALATRQMDFLTRITGLGALIRRVIGPVAEQVLEIENISSGVLVGPEQLPSLYALLTEACEILHIDVPDLYIRQNPIPNAYTLAINGQRPFIVLHSALLDMGLTASELQTVIAHELGHLKCEHGIWITTANLLLLALGQLGELGRSLATMLGRRIFSWLQAAELSCDRAALLVMQDPRLVISVLMKLSGGSATWASEMNPDAFLQQATRLDSVSRTRLGRQVRQRMQRSATHPLPVVRARELDRWAHSVEYQRLLAGGQRRASRDQMRKAEVGKRDPPPKSS</sequence>
<reference evidence="9 10" key="2">
    <citation type="journal article" date="2007" name="BMC Biol.">
        <title>A 100%-complete sequence reveals unusually simple genomic features in the hot-spring red alga Cyanidioschyzon merolae.</title>
        <authorList>
            <person name="Nozaki H."/>
            <person name="Takano H."/>
            <person name="Misumi O."/>
            <person name="Terasawa K."/>
            <person name="Matsuzaki M."/>
            <person name="Maruyama S."/>
            <person name="Nishida K."/>
            <person name="Yagisawa F."/>
            <person name="Yoshida Y."/>
            <person name="Fujiwara T."/>
            <person name="Takio S."/>
            <person name="Tamura K."/>
            <person name="Chung S.J."/>
            <person name="Nakamura S."/>
            <person name="Kuroiwa H."/>
            <person name="Tanaka K."/>
            <person name="Sato N."/>
            <person name="Kuroiwa T."/>
        </authorList>
    </citation>
    <scope>NUCLEOTIDE SEQUENCE [LARGE SCALE GENOMIC DNA]</scope>
    <source>
        <strain evidence="9 10">10D</strain>
    </source>
</reference>
<keyword evidence="3 6" id="KW-0378">Hydrolase</keyword>
<reference evidence="9 10" key="1">
    <citation type="journal article" date="2004" name="Nature">
        <title>Genome sequence of the ultrasmall unicellular red alga Cyanidioschyzon merolae 10D.</title>
        <authorList>
            <person name="Matsuzaki M."/>
            <person name="Misumi O."/>
            <person name="Shin-i T."/>
            <person name="Maruyama S."/>
            <person name="Takahara M."/>
            <person name="Miyagishima S."/>
            <person name="Mori T."/>
            <person name="Nishida K."/>
            <person name="Yagisawa F."/>
            <person name="Nishida K."/>
            <person name="Yoshida Y."/>
            <person name="Nishimura Y."/>
            <person name="Nakao S."/>
            <person name="Kobayashi T."/>
            <person name="Momoyama Y."/>
            <person name="Higashiyama T."/>
            <person name="Minoda A."/>
            <person name="Sano M."/>
            <person name="Nomoto H."/>
            <person name="Oishi K."/>
            <person name="Hayashi H."/>
            <person name="Ohta F."/>
            <person name="Nishizaka S."/>
            <person name="Haga S."/>
            <person name="Miura S."/>
            <person name="Morishita T."/>
            <person name="Kabeya Y."/>
            <person name="Terasawa K."/>
            <person name="Suzuki Y."/>
            <person name="Ishii Y."/>
            <person name="Asakawa S."/>
            <person name="Takano H."/>
            <person name="Ohta N."/>
            <person name="Kuroiwa H."/>
            <person name="Tanaka K."/>
            <person name="Shimizu N."/>
            <person name="Sugano S."/>
            <person name="Sato N."/>
            <person name="Nozaki H."/>
            <person name="Ogasawara N."/>
            <person name="Kohara Y."/>
            <person name="Kuroiwa T."/>
        </authorList>
    </citation>
    <scope>NUCLEOTIDE SEQUENCE [LARGE SCALE GENOMIC DNA]</scope>
    <source>
        <strain evidence="9 10">10D</strain>
    </source>
</reference>